<proteinExistence type="predicted"/>
<dbReference type="Pfam" id="PF13155">
    <property type="entry name" value="Toprim_2"/>
    <property type="match status" value="1"/>
</dbReference>
<dbReference type="SUPFAM" id="SSF57783">
    <property type="entry name" value="Zinc beta-ribbon"/>
    <property type="match status" value="1"/>
</dbReference>
<sequence>MSERERGSRGLLTLAEIREIDLIGYLSELGFEPVKVHSADHWYLSPLRDERTASFKVNRRLNRWYDRGISLGGNLIDFATIFYQCSVGEVIKTFSDYWSFHRPKILLPSTEKAAANCPIQVLYTGQLTSKTLLDYIVSRSVSPDIARQYCRQVNYQMGDRRYFEIGLLNNSGGYELRNSYSKLASSPKDITTINVGALTVSMFEGMFDFLSYKTLMRKMTEQPENYVILNSISLFDRARPFLESHYNIDLYFDRDTAGVRSTSTVKDISEKYNDASGMYTGYKDFNEWLASTSSSQKS</sequence>
<organism evidence="1 2">
    <name type="scientific">Dyadobacter fanqingshengii</name>
    <dbReference type="NCBI Taxonomy" id="2906443"/>
    <lineage>
        <taxon>Bacteria</taxon>
        <taxon>Pseudomonadati</taxon>
        <taxon>Bacteroidota</taxon>
        <taxon>Cytophagia</taxon>
        <taxon>Cytophagales</taxon>
        <taxon>Spirosomataceae</taxon>
        <taxon>Dyadobacter</taxon>
    </lineage>
</organism>
<dbReference type="GO" id="GO:0006260">
    <property type="term" value="P:DNA replication"/>
    <property type="evidence" value="ECO:0007669"/>
    <property type="project" value="InterPro"/>
</dbReference>
<dbReference type="InterPro" id="IPR036977">
    <property type="entry name" value="DNA_primase_Znf_CHC2"/>
</dbReference>
<dbReference type="EMBL" id="JAJTTA010000002">
    <property type="protein sequence ID" value="MCF0040318.1"/>
    <property type="molecule type" value="Genomic_DNA"/>
</dbReference>
<dbReference type="AlphaFoldDB" id="A0A9X1PAF4"/>
<comment type="caution">
    <text evidence="1">The sequence shown here is derived from an EMBL/GenBank/DDBJ whole genome shotgun (WGS) entry which is preliminary data.</text>
</comment>
<dbReference type="Gene3D" id="3.40.1360.10">
    <property type="match status" value="1"/>
</dbReference>
<dbReference type="GO" id="GO:0008270">
    <property type="term" value="F:zinc ion binding"/>
    <property type="evidence" value="ECO:0007669"/>
    <property type="project" value="InterPro"/>
</dbReference>
<evidence type="ECO:0000313" key="2">
    <source>
        <dbReference type="Proteomes" id="UP001139700"/>
    </source>
</evidence>
<dbReference type="Proteomes" id="UP001139700">
    <property type="component" value="Unassembled WGS sequence"/>
</dbReference>
<dbReference type="Gene3D" id="3.90.580.10">
    <property type="entry name" value="Zinc finger, CHC2-type domain"/>
    <property type="match status" value="1"/>
</dbReference>
<keyword evidence="2" id="KW-1185">Reference proteome</keyword>
<reference evidence="1" key="1">
    <citation type="submission" date="2021-12" db="EMBL/GenBank/DDBJ databases">
        <title>Novel species in genus Dyadobacter.</title>
        <authorList>
            <person name="Ma C."/>
        </authorList>
    </citation>
    <scope>NUCLEOTIDE SEQUENCE</scope>
    <source>
        <strain evidence="1">CY399</strain>
    </source>
</reference>
<evidence type="ECO:0000313" key="1">
    <source>
        <dbReference type="EMBL" id="MCF0040318.1"/>
    </source>
</evidence>
<dbReference type="GO" id="GO:0003677">
    <property type="term" value="F:DNA binding"/>
    <property type="evidence" value="ECO:0007669"/>
    <property type="project" value="InterPro"/>
</dbReference>
<dbReference type="RefSeq" id="WP_234612765.1">
    <property type="nucleotide sequence ID" value="NZ_CP098806.1"/>
</dbReference>
<name>A0A9X1PAF4_9BACT</name>
<protein>
    <submittedName>
        <fullName evidence="1">Toprim domain-containing protein</fullName>
    </submittedName>
</protein>
<accession>A0A9X1PAF4</accession>
<gene>
    <name evidence="1" type="ORF">LXM24_09500</name>
</gene>